<sequence length="112" mass="12635">MVAVNGMHESNTLQNDIFGNSPRMVGLSEEVQKMLQQFSPEQTRSPAVSERISRISAIADALESVAWDTRKKLVNLYTETTIQQWLKAYESKVAVLEEHQRARVAEVLMMAA</sequence>
<organism evidence="1">
    <name type="scientific">uncultured bacterium</name>
    <name type="common">gcode 4</name>
    <dbReference type="NCBI Taxonomy" id="1234023"/>
    <lineage>
        <taxon>Bacteria</taxon>
        <taxon>environmental samples</taxon>
    </lineage>
</organism>
<comment type="caution">
    <text evidence="1">The sequence shown here is derived from an EMBL/GenBank/DDBJ whole genome shotgun (WGS) entry which is preliminary data.</text>
</comment>
<dbReference type="EMBL" id="AMFJ01034207">
    <property type="protein sequence ID" value="EKD29934.1"/>
    <property type="molecule type" value="Genomic_DNA"/>
</dbReference>
<proteinExistence type="predicted"/>
<accession>K1YX53</accession>
<gene>
    <name evidence="1" type="ORF">ACD_78C00207G0003</name>
</gene>
<evidence type="ECO:0000313" key="1">
    <source>
        <dbReference type="EMBL" id="EKD29934.1"/>
    </source>
</evidence>
<dbReference type="AlphaFoldDB" id="K1YX53"/>
<name>K1YX53_9BACT</name>
<reference evidence="1" key="1">
    <citation type="journal article" date="2012" name="Science">
        <title>Fermentation, hydrogen, and sulfur metabolism in multiple uncultivated bacterial phyla.</title>
        <authorList>
            <person name="Wrighton K.C."/>
            <person name="Thomas B.C."/>
            <person name="Sharon I."/>
            <person name="Miller C.S."/>
            <person name="Castelle C.J."/>
            <person name="VerBerkmoes N.C."/>
            <person name="Wilkins M.J."/>
            <person name="Hettich R.L."/>
            <person name="Lipton M.S."/>
            <person name="Williams K.H."/>
            <person name="Long P.E."/>
            <person name="Banfield J.F."/>
        </authorList>
    </citation>
    <scope>NUCLEOTIDE SEQUENCE [LARGE SCALE GENOMIC DNA]</scope>
</reference>
<protein>
    <submittedName>
        <fullName evidence="1">Uncharacterized protein</fullName>
    </submittedName>
</protein>